<name>A0A9P6TFS5_9BASI</name>
<evidence type="ECO:0000313" key="2">
    <source>
        <dbReference type="Proteomes" id="UP000886653"/>
    </source>
</evidence>
<organism evidence="1 2">
    <name type="scientific">Cronartium quercuum f. sp. fusiforme G11</name>
    <dbReference type="NCBI Taxonomy" id="708437"/>
    <lineage>
        <taxon>Eukaryota</taxon>
        <taxon>Fungi</taxon>
        <taxon>Dikarya</taxon>
        <taxon>Basidiomycota</taxon>
        <taxon>Pucciniomycotina</taxon>
        <taxon>Pucciniomycetes</taxon>
        <taxon>Pucciniales</taxon>
        <taxon>Coleosporiaceae</taxon>
        <taxon>Cronartium</taxon>
    </lineage>
</organism>
<protein>
    <submittedName>
        <fullName evidence="1">Uncharacterized protein</fullName>
    </submittedName>
</protein>
<keyword evidence="2" id="KW-1185">Reference proteome</keyword>
<gene>
    <name evidence="1" type="ORF">CROQUDRAFT_88602</name>
</gene>
<dbReference type="Proteomes" id="UP000886653">
    <property type="component" value="Unassembled WGS sequence"/>
</dbReference>
<sequence>MSGTCKIGTGKTAVINAIQKHAAHLDKCVNACQDHLSAFCQQFPNRPAYPPNIEYTQLLKMLPDDLFWNEGLFTGVGSRTPIYMHFLKEKFINLLIFSS</sequence>
<evidence type="ECO:0000313" key="1">
    <source>
        <dbReference type="EMBL" id="KAG0150040.1"/>
    </source>
</evidence>
<comment type="caution">
    <text evidence="1">The sequence shown here is derived from an EMBL/GenBank/DDBJ whole genome shotgun (WGS) entry which is preliminary data.</text>
</comment>
<proteinExistence type="predicted"/>
<accession>A0A9P6TFS5</accession>
<reference evidence="1" key="1">
    <citation type="submission" date="2013-11" db="EMBL/GenBank/DDBJ databases">
        <title>Genome sequence of the fusiform rust pathogen reveals effectors for host alternation and coevolution with pine.</title>
        <authorList>
            <consortium name="DOE Joint Genome Institute"/>
            <person name="Smith K."/>
            <person name="Pendleton A."/>
            <person name="Kubisiak T."/>
            <person name="Anderson C."/>
            <person name="Salamov A."/>
            <person name="Aerts A."/>
            <person name="Riley R."/>
            <person name="Clum A."/>
            <person name="Lindquist E."/>
            <person name="Ence D."/>
            <person name="Campbell M."/>
            <person name="Kronenberg Z."/>
            <person name="Feau N."/>
            <person name="Dhillon B."/>
            <person name="Hamelin R."/>
            <person name="Burleigh J."/>
            <person name="Smith J."/>
            <person name="Yandell M."/>
            <person name="Nelson C."/>
            <person name="Grigoriev I."/>
            <person name="Davis J."/>
        </authorList>
    </citation>
    <scope>NUCLEOTIDE SEQUENCE</scope>
    <source>
        <strain evidence="1">G11</strain>
    </source>
</reference>
<dbReference type="EMBL" id="MU167223">
    <property type="protein sequence ID" value="KAG0150040.1"/>
    <property type="molecule type" value="Genomic_DNA"/>
</dbReference>
<dbReference type="AlphaFoldDB" id="A0A9P6TFS5"/>